<evidence type="ECO:0000313" key="1">
    <source>
        <dbReference type="EMBL" id="SPR00751.1"/>
    </source>
</evidence>
<organism evidence="1 2">
    <name type="scientific">Plasmodiophora brassicae</name>
    <name type="common">Clubroot disease agent</name>
    <dbReference type="NCBI Taxonomy" id="37360"/>
    <lineage>
        <taxon>Eukaryota</taxon>
        <taxon>Sar</taxon>
        <taxon>Rhizaria</taxon>
        <taxon>Endomyxa</taxon>
        <taxon>Phytomyxea</taxon>
        <taxon>Plasmodiophorida</taxon>
        <taxon>Plasmodiophoridae</taxon>
        <taxon>Plasmodiophora</taxon>
    </lineage>
</organism>
<dbReference type="EMBL" id="OVEO01000015">
    <property type="protein sequence ID" value="SPR00751.1"/>
    <property type="molecule type" value="Genomic_DNA"/>
</dbReference>
<evidence type="ECO:0000313" key="2">
    <source>
        <dbReference type="Proteomes" id="UP000290189"/>
    </source>
</evidence>
<sequence>MATPLITGNDRIGALHSGCVSPSRACGSWPGVKWNIRGAADMSTTTCVATSSLGVIVNIGPSGNTRGAAALRQHLRYESTWALLHFL</sequence>
<dbReference type="AlphaFoldDB" id="A0A3P3YKM4"/>
<geneLocation type="mitochondrion" evidence="1"/>
<protein>
    <submittedName>
        <fullName evidence="1">Uncharacterized protein</fullName>
    </submittedName>
</protein>
<gene>
    <name evidence="1" type="ORF">PLBR_LOCUS7966</name>
</gene>
<name>A0A3P3YKM4_PLABS</name>
<keyword evidence="1" id="KW-0496">Mitochondrion</keyword>
<reference evidence="1 2" key="1">
    <citation type="submission" date="2018-03" db="EMBL/GenBank/DDBJ databases">
        <authorList>
            <person name="Fogelqvist J."/>
        </authorList>
    </citation>
    <scope>NUCLEOTIDE SEQUENCE [LARGE SCALE GENOMIC DNA]</scope>
</reference>
<dbReference type="Proteomes" id="UP000290189">
    <property type="component" value="Unassembled WGS sequence"/>
</dbReference>
<proteinExistence type="predicted"/>
<accession>A0A3P3YKM4</accession>